<dbReference type="InterPro" id="IPR013783">
    <property type="entry name" value="Ig-like_fold"/>
</dbReference>
<dbReference type="InterPro" id="IPR053896">
    <property type="entry name" value="BTN3A2-like_Ig-C"/>
</dbReference>
<dbReference type="PRINTS" id="PR01407">
    <property type="entry name" value="BUTYPHLNCDUF"/>
</dbReference>
<dbReference type="InterPro" id="IPR013320">
    <property type="entry name" value="ConA-like_dom_sf"/>
</dbReference>
<dbReference type="SUPFAM" id="SSF49899">
    <property type="entry name" value="Concanavalin A-like lectins/glucanases"/>
    <property type="match status" value="1"/>
</dbReference>
<dbReference type="Gene3D" id="2.60.120.920">
    <property type="match status" value="1"/>
</dbReference>
<feature type="domain" description="B30.2/SPRY" evidence="10">
    <location>
        <begin position="223"/>
        <end position="425"/>
    </location>
</feature>
<dbReference type="InterPro" id="IPR043136">
    <property type="entry name" value="B30.2/SPRY_sf"/>
</dbReference>
<dbReference type="Pfam" id="PF22705">
    <property type="entry name" value="C2-set_3"/>
    <property type="match status" value="1"/>
</dbReference>
<evidence type="ECO:0000313" key="13">
    <source>
        <dbReference type="Proteomes" id="UP000752171"/>
    </source>
</evidence>
<dbReference type="InterPro" id="IPR003877">
    <property type="entry name" value="SPRY_dom"/>
</dbReference>
<evidence type="ECO:0000256" key="7">
    <source>
        <dbReference type="SAM" id="MobiDB-lite"/>
    </source>
</evidence>
<keyword evidence="3 9" id="KW-0732">Signal</keyword>
<feature type="compositionally biased region" description="Acidic residues" evidence="7">
    <location>
        <begin position="209"/>
        <end position="220"/>
    </location>
</feature>
<comment type="caution">
    <text evidence="12">The sequence shown here is derived from an EMBL/GenBank/DDBJ whole genome shotgun (WGS) entry which is preliminary data.</text>
</comment>
<dbReference type="Pfam" id="PF00622">
    <property type="entry name" value="SPRY"/>
    <property type="match status" value="1"/>
</dbReference>
<evidence type="ECO:0000256" key="9">
    <source>
        <dbReference type="SAM" id="SignalP"/>
    </source>
</evidence>
<keyword evidence="4 8" id="KW-1133">Transmembrane helix</keyword>
<evidence type="ECO:0000313" key="12">
    <source>
        <dbReference type="EMBL" id="KAG9259660.1"/>
    </source>
</evidence>
<keyword evidence="2 8" id="KW-0812">Transmembrane</keyword>
<feature type="chain" id="PRO_5035902517" evidence="9">
    <location>
        <begin position="41"/>
        <end position="431"/>
    </location>
</feature>
<protein>
    <submittedName>
        <fullName evidence="12">Butyrophilin-like protein 9 isoform X1</fullName>
    </submittedName>
</protein>
<dbReference type="EMBL" id="JAICCE010000025">
    <property type="protein sequence ID" value="KAG9259660.1"/>
    <property type="molecule type" value="Genomic_DNA"/>
</dbReference>
<dbReference type="InterPro" id="IPR001870">
    <property type="entry name" value="B30.2/SPRY"/>
</dbReference>
<evidence type="ECO:0000256" key="4">
    <source>
        <dbReference type="ARBA" id="ARBA00022989"/>
    </source>
</evidence>
<dbReference type="AlphaFoldDB" id="A0A8T2KIK7"/>
<dbReference type="GO" id="GO:0016020">
    <property type="term" value="C:membrane"/>
    <property type="evidence" value="ECO:0007669"/>
    <property type="project" value="UniProtKB-SubCell"/>
</dbReference>
<evidence type="ECO:0000259" key="10">
    <source>
        <dbReference type="PROSITE" id="PS50188"/>
    </source>
</evidence>
<dbReference type="SMART" id="SM00449">
    <property type="entry name" value="SPRY"/>
    <property type="match status" value="1"/>
</dbReference>
<feature type="transmembrane region" description="Helical" evidence="8">
    <location>
        <begin position="144"/>
        <end position="168"/>
    </location>
</feature>
<keyword evidence="6" id="KW-0393">Immunoglobulin domain</keyword>
<feature type="domain" description="Ig-like" evidence="11">
    <location>
        <begin position="54"/>
        <end position="133"/>
    </location>
</feature>
<dbReference type="Proteomes" id="UP000752171">
    <property type="component" value="Unassembled WGS sequence"/>
</dbReference>
<dbReference type="PANTHER" id="PTHR24103">
    <property type="entry name" value="E3 UBIQUITIN-PROTEIN LIGASE TRIM"/>
    <property type="match status" value="1"/>
</dbReference>
<comment type="subcellular location">
    <subcellularLocation>
        <location evidence="1">Membrane</location>
        <topology evidence="1">Single-pass type I membrane protein</topology>
    </subcellularLocation>
</comment>
<sequence length="431" mass="47824">MCGLLFYLVFTGRSTTAQMNTKSVMLFLLMIIYLHGRSSANVGSHPVLSLAEAGDQVNVTCASDGWKPKPTLTWKNRTGNVLTNSTDLYKIDNAGFTSVRSWLLVFPSDSDLDWISCSVSSSDTKTTKEGRVLPLKPASVGLSAGWRAFVILLAINLFALTVIAILSIPKIRGHIFLKGPSSEGKIQSAVGENGLLPNPDNNGLSETSVSEDETEDEIPETADKETNTEEEIPDWGKMLACKVAIKPDASTTSFLEVGKSQTRITCKSVTNEADFVHVLCKERIRSGRFYWEITALTEPPSAPKIGKSYECPTSWYIGVTNESAEKNKKVPLTPENGYRVLQYDKEKGYYVHDFSLTQILVRDRFSKLGVFLDCVKNKLSFFDCDKKSHLYTFYNVDSTEPLIPVLSPGDKLQHTIMVCEEQCINHDKPYA</sequence>
<dbReference type="SUPFAM" id="SSF48726">
    <property type="entry name" value="Immunoglobulin"/>
    <property type="match status" value="1"/>
</dbReference>
<dbReference type="InterPro" id="IPR036179">
    <property type="entry name" value="Ig-like_dom_sf"/>
</dbReference>
<feature type="signal peptide" evidence="9">
    <location>
        <begin position="1"/>
        <end position="40"/>
    </location>
</feature>
<feature type="compositionally biased region" description="Low complexity" evidence="7">
    <location>
        <begin position="193"/>
        <end position="208"/>
    </location>
</feature>
<dbReference type="Gene3D" id="2.60.40.10">
    <property type="entry name" value="Immunoglobulins"/>
    <property type="match status" value="1"/>
</dbReference>
<evidence type="ECO:0000256" key="3">
    <source>
        <dbReference type="ARBA" id="ARBA00022729"/>
    </source>
</evidence>
<dbReference type="InterPro" id="IPR003879">
    <property type="entry name" value="Butyrophylin_SPRY"/>
</dbReference>
<keyword evidence="5 8" id="KW-0472">Membrane</keyword>
<evidence type="ECO:0000256" key="8">
    <source>
        <dbReference type="SAM" id="Phobius"/>
    </source>
</evidence>
<evidence type="ECO:0000259" key="11">
    <source>
        <dbReference type="PROSITE" id="PS50835"/>
    </source>
</evidence>
<evidence type="ECO:0000256" key="2">
    <source>
        <dbReference type="ARBA" id="ARBA00022692"/>
    </source>
</evidence>
<feature type="region of interest" description="Disordered" evidence="7">
    <location>
        <begin position="188"/>
        <end position="231"/>
    </location>
</feature>
<evidence type="ECO:0000256" key="6">
    <source>
        <dbReference type="ARBA" id="ARBA00023319"/>
    </source>
</evidence>
<dbReference type="InterPro" id="IPR007110">
    <property type="entry name" value="Ig-like_dom"/>
</dbReference>
<dbReference type="InterPro" id="IPR050143">
    <property type="entry name" value="TRIM/RBCC"/>
</dbReference>
<proteinExistence type="predicted"/>
<dbReference type="PROSITE" id="PS50188">
    <property type="entry name" value="B302_SPRY"/>
    <property type="match status" value="1"/>
</dbReference>
<reference evidence="12 13" key="1">
    <citation type="submission" date="2021-07" db="EMBL/GenBank/DDBJ databases">
        <authorList>
            <person name="Imarazene B."/>
            <person name="Zahm M."/>
            <person name="Klopp C."/>
            <person name="Cabau C."/>
            <person name="Beille S."/>
            <person name="Jouanno E."/>
            <person name="Castinel A."/>
            <person name="Lluch J."/>
            <person name="Gil L."/>
            <person name="Kuchtly C."/>
            <person name="Lopez Roques C."/>
            <person name="Donnadieu C."/>
            <person name="Parrinello H."/>
            <person name="Journot L."/>
            <person name="Du K."/>
            <person name="Schartl M."/>
            <person name="Retaux S."/>
            <person name="Guiguen Y."/>
        </authorList>
    </citation>
    <scope>NUCLEOTIDE SEQUENCE [LARGE SCALE GENOMIC DNA]</scope>
    <source>
        <strain evidence="12">Pach_M1</strain>
        <tissue evidence="12">Testis</tissue>
    </source>
</reference>
<gene>
    <name evidence="12" type="primary">RFPL4A</name>
    <name evidence="12" type="ORF">AMEX_G27170</name>
</gene>
<organism evidence="12 13">
    <name type="scientific">Astyanax mexicanus</name>
    <name type="common">Blind cave fish</name>
    <name type="synonym">Astyanax fasciatus mexicanus</name>
    <dbReference type="NCBI Taxonomy" id="7994"/>
    <lineage>
        <taxon>Eukaryota</taxon>
        <taxon>Metazoa</taxon>
        <taxon>Chordata</taxon>
        <taxon>Craniata</taxon>
        <taxon>Vertebrata</taxon>
        <taxon>Euteleostomi</taxon>
        <taxon>Actinopterygii</taxon>
        <taxon>Neopterygii</taxon>
        <taxon>Teleostei</taxon>
        <taxon>Ostariophysi</taxon>
        <taxon>Characiformes</taxon>
        <taxon>Characoidei</taxon>
        <taxon>Acestrorhamphidae</taxon>
        <taxon>Acestrorhamphinae</taxon>
        <taxon>Astyanax</taxon>
    </lineage>
</organism>
<dbReference type="PROSITE" id="PS50835">
    <property type="entry name" value="IG_LIKE"/>
    <property type="match status" value="1"/>
</dbReference>
<name>A0A8T2KIK7_ASTMX</name>
<evidence type="ECO:0000256" key="5">
    <source>
        <dbReference type="ARBA" id="ARBA00023136"/>
    </source>
</evidence>
<accession>A0A8T2KIK7</accession>
<evidence type="ECO:0000256" key="1">
    <source>
        <dbReference type="ARBA" id="ARBA00004479"/>
    </source>
</evidence>